<organism evidence="9 10">
    <name type="scientific">Roseivivax sediminis</name>
    <dbReference type="NCBI Taxonomy" id="936889"/>
    <lineage>
        <taxon>Bacteria</taxon>
        <taxon>Pseudomonadati</taxon>
        <taxon>Pseudomonadota</taxon>
        <taxon>Alphaproteobacteria</taxon>
        <taxon>Rhodobacterales</taxon>
        <taxon>Roseobacteraceae</taxon>
        <taxon>Roseivivax</taxon>
    </lineage>
</organism>
<keyword evidence="3 6" id="KW-0812">Transmembrane</keyword>
<keyword evidence="5 6" id="KW-0472">Membrane</keyword>
<proteinExistence type="inferred from homology"/>
<dbReference type="SUPFAM" id="SSF103481">
    <property type="entry name" value="Multidrug resistance efflux transporter EmrE"/>
    <property type="match status" value="2"/>
</dbReference>
<name>A0A1I1VJW9_9RHOB</name>
<feature type="transmembrane region" description="Helical" evidence="6">
    <location>
        <begin position="156"/>
        <end position="178"/>
    </location>
</feature>
<keyword evidence="7" id="KW-0732">Signal</keyword>
<feature type="transmembrane region" description="Helical" evidence="6">
    <location>
        <begin position="190"/>
        <end position="211"/>
    </location>
</feature>
<feature type="signal peptide" evidence="7">
    <location>
        <begin position="1"/>
        <end position="34"/>
    </location>
</feature>
<feature type="domain" description="EamA" evidence="8">
    <location>
        <begin position="159"/>
        <end position="289"/>
    </location>
</feature>
<evidence type="ECO:0000313" key="10">
    <source>
        <dbReference type="Proteomes" id="UP000325289"/>
    </source>
</evidence>
<dbReference type="OrthoDB" id="8478503at2"/>
<feature type="transmembrane region" description="Helical" evidence="6">
    <location>
        <begin position="130"/>
        <end position="150"/>
    </location>
</feature>
<evidence type="ECO:0000256" key="1">
    <source>
        <dbReference type="ARBA" id="ARBA00004141"/>
    </source>
</evidence>
<comment type="subcellular location">
    <subcellularLocation>
        <location evidence="1">Membrane</location>
        <topology evidence="1">Multi-pass membrane protein</topology>
    </subcellularLocation>
</comment>
<evidence type="ECO:0000256" key="2">
    <source>
        <dbReference type="ARBA" id="ARBA00009853"/>
    </source>
</evidence>
<evidence type="ECO:0000259" key="8">
    <source>
        <dbReference type="Pfam" id="PF00892"/>
    </source>
</evidence>
<evidence type="ECO:0000256" key="5">
    <source>
        <dbReference type="ARBA" id="ARBA00023136"/>
    </source>
</evidence>
<reference evidence="9 10" key="1">
    <citation type="submission" date="2016-10" db="EMBL/GenBank/DDBJ databases">
        <authorList>
            <person name="Varghese N."/>
            <person name="Submissions S."/>
        </authorList>
    </citation>
    <scope>NUCLEOTIDE SEQUENCE [LARGE SCALE GENOMIC DNA]</scope>
    <source>
        <strain evidence="10">YIM D21,KCTC 23444,ACCC 10710</strain>
    </source>
</reference>
<keyword evidence="4 6" id="KW-1133">Transmembrane helix</keyword>
<feature type="transmembrane region" description="Helical" evidence="6">
    <location>
        <begin position="83"/>
        <end position="100"/>
    </location>
</feature>
<keyword evidence="10" id="KW-1185">Reference proteome</keyword>
<protein>
    <submittedName>
        <fullName evidence="9">EamA domain-containing membrane protein RarD</fullName>
    </submittedName>
</protein>
<dbReference type="InterPro" id="IPR000620">
    <property type="entry name" value="EamA_dom"/>
</dbReference>
<accession>A0A1I1VJW9</accession>
<dbReference type="GO" id="GO:0016020">
    <property type="term" value="C:membrane"/>
    <property type="evidence" value="ECO:0007669"/>
    <property type="project" value="UniProtKB-SubCell"/>
</dbReference>
<feature type="transmembrane region" description="Helical" evidence="6">
    <location>
        <begin position="44"/>
        <end position="62"/>
    </location>
</feature>
<dbReference type="AlphaFoldDB" id="A0A1I1VJW9"/>
<feature type="domain" description="EamA" evidence="8">
    <location>
        <begin position="14"/>
        <end position="146"/>
    </location>
</feature>
<feature type="transmembrane region" description="Helical" evidence="6">
    <location>
        <begin position="106"/>
        <end position="123"/>
    </location>
</feature>
<evidence type="ECO:0000313" key="9">
    <source>
        <dbReference type="EMBL" id="SFD80800.1"/>
    </source>
</evidence>
<feature type="transmembrane region" description="Helical" evidence="6">
    <location>
        <begin position="275"/>
        <end position="292"/>
    </location>
</feature>
<dbReference type="Proteomes" id="UP000325289">
    <property type="component" value="Unassembled WGS sequence"/>
</dbReference>
<dbReference type="EMBL" id="FOMS01000003">
    <property type="protein sequence ID" value="SFD80800.1"/>
    <property type="molecule type" value="Genomic_DNA"/>
</dbReference>
<comment type="similarity">
    <text evidence="2">Belongs to the drug/metabolite transporter (DMT) superfamily. 10 TMS drug/metabolite exporter (DME) (TC 2.A.7.3) family.</text>
</comment>
<feature type="transmembrane region" description="Helical" evidence="6">
    <location>
        <begin position="217"/>
        <end position="240"/>
    </location>
</feature>
<feature type="chain" id="PRO_5009301924" evidence="7">
    <location>
        <begin position="35"/>
        <end position="294"/>
    </location>
</feature>
<evidence type="ECO:0000256" key="4">
    <source>
        <dbReference type="ARBA" id="ARBA00022989"/>
    </source>
</evidence>
<feature type="transmembrane region" description="Helical" evidence="6">
    <location>
        <begin position="252"/>
        <end position="269"/>
    </location>
</feature>
<gene>
    <name evidence="9" type="ORF">SAMN04515678_103130</name>
</gene>
<evidence type="ECO:0000256" key="6">
    <source>
        <dbReference type="SAM" id="Phobius"/>
    </source>
</evidence>
<dbReference type="RefSeq" id="WP_149755043.1">
    <property type="nucleotide sequence ID" value="NZ_FOMS01000003.1"/>
</dbReference>
<evidence type="ECO:0000256" key="7">
    <source>
        <dbReference type="SAM" id="SignalP"/>
    </source>
</evidence>
<evidence type="ECO:0000256" key="3">
    <source>
        <dbReference type="ARBA" id="ARBA00022692"/>
    </source>
</evidence>
<dbReference type="PANTHER" id="PTHR22911:SF6">
    <property type="entry name" value="SOLUTE CARRIER FAMILY 35 MEMBER G1"/>
    <property type="match status" value="1"/>
</dbReference>
<dbReference type="InterPro" id="IPR037185">
    <property type="entry name" value="EmrE-like"/>
</dbReference>
<dbReference type="Pfam" id="PF00892">
    <property type="entry name" value="EamA"/>
    <property type="match status" value="2"/>
</dbReference>
<sequence length="294" mass="30434">MTHSLSLRRALFEGVGLRLLAIFLLTAMSAAVHAAAKTVPVGQIVFWRSFLALGPICFYMHLRGGFRAGLRTRRPGAHALRGGLGAVSVALSFLSLAYLPVASAEALSFLAPILTLPLAALVLKERIGPTAILSVLIGLAGVALMLWSALELPTEGAAIGVAAGLGFALVMAVVRVQVKDMTRSEAPSTIAFYMSVITSLAALGSAPFGWTAPPPEAWVPLLATGIFGGLAAIAGTEAVARAPVATLAPIEYTGLVWALLFDVVLFATLPTWQALLGALTILAAAALATFGTRR</sequence>
<dbReference type="PANTHER" id="PTHR22911">
    <property type="entry name" value="ACYL-MALONYL CONDENSING ENZYME-RELATED"/>
    <property type="match status" value="1"/>
</dbReference>